<dbReference type="PANTHER" id="PTHR34216">
    <property type="match status" value="1"/>
</dbReference>
<evidence type="ECO:0000313" key="4">
    <source>
        <dbReference type="EMBL" id="SYX08546.1"/>
    </source>
</evidence>
<dbReference type="InterPro" id="IPR002509">
    <property type="entry name" value="NODB_dom"/>
</dbReference>
<dbReference type="Gene3D" id="3.20.20.370">
    <property type="entry name" value="Glycoside hydrolase/deacetylase"/>
    <property type="match status" value="1"/>
</dbReference>
<evidence type="ECO:0000313" key="5">
    <source>
        <dbReference type="Proteomes" id="UP000258476"/>
    </source>
</evidence>
<reference evidence="5" key="1">
    <citation type="submission" date="2017-11" db="EMBL/GenBank/DDBJ databases">
        <authorList>
            <person name="Seth-Smith MB H."/>
        </authorList>
    </citation>
    <scope>NUCLEOTIDE SEQUENCE [LARGE SCALE GENOMIC DNA]</scope>
</reference>
<dbReference type="GO" id="GO:0005576">
    <property type="term" value="C:extracellular region"/>
    <property type="evidence" value="ECO:0007669"/>
    <property type="project" value="UniProtKB-SubCell"/>
</dbReference>
<evidence type="ECO:0000259" key="3">
    <source>
        <dbReference type="Pfam" id="PF01522"/>
    </source>
</evidence>
<keyword evidence="5" id="KW-1185">Reference proteome</keyword>
<dbReference type="PANTHER" id="PTHR34216:SF3">
    <property type="entry name" value="POLY-BETA-1,6-N-ACETYL-D-GLUCOSAMINE N-DEACETYLASE"/>
    <property type="match status" value="1"/>
</dbReference>
<dbReference type="EMBL" id="LS992154">
    <property type="protein sequence ID" value="SYX08546.1"/>
    <property type="molecule type" value="Genomic_DNA"/>
</dbReference>
<dbReference type="RefSeq" id="WP_117273752.1">
    <property type="nucleotide sequence ID" value="NZ_LS992154.1"/>
</dbReference>
<dbReference type="SUPFAM" id="SSF88713">
    <property type="entry name" value="Glycoside hydrolase/deacetylase"/>
    <property type="match status" value="1"/>
</dbReference>
<dbReference type="CDD" id="cd10918">
    <property type="entry name" value="CE4_NodB_like_5s_6s"/>
    <property type="match status" value="1"/>
</dbReference>
<dbReference type="GO" id="GO:0005975">
    <property type="term" value="P:carbohydrate metabolic process"/>
    <property type="evidence" value="ECO:0007669"/>
    <property type="project" value="InterPro"/>
</dbReference>
<accession>A0A3B0PUC8</accession>
<keyword evidence="2" id="KW-0732">Signal</keyword>
<comment type="subcellular location">
    <subcellularLocation>
        <location evidence="1">Secreted</location>
    </subcellularLocation>
</comment>
<dbReference type="AlphaFoldDB" id="A0A3B0PUC8"/>
<evidence type="ECO:0000256" key="2">
    <source>
        <dbReference type="ARBA" id="ARBA00022729"/>
    </source>
</evidence>
<dbReference type="GO" id="GO:0016810">
    <property type="term" value="F:hydrolase activity, acting on carbon-nitrogen (but not peptide) bonds"/>
    <property type="evidence" value="ECO:0007669"/>
    <property type="project" value="InterPro"/>
</dbReference>
<gene>
    <name evidence="4" type="ORF">C834K_0061</name>
</gene>
<dbReference type="InterPro" id="IPR011330">
    <property type="entry name" value="Glyco_hydro/deAcase_b/a-brl"/>
</dbReference>
<dbReference type="InterPro" id="IPR051398">
    <property type="entry name" value="Polysacch_Deacetylase"/>
</dbReference>
<proteinExistence type="predicted"/>
<name>A0A3B0PUC8_9CHLA</name>
<sequence>MLIVLAFRQVFFSKQPSLLEKLQRYLLLLKQTYPLVLPGEPIKKLSLMLTFDYASIDFYSHIFPFLQVHHIPAVIGIAWRYVAEDSASSLPLKHRLSPRETLAFQDEVFAAHQPFCTKQELQILADSPYIQLASSGFAIRNLQHTPPYLATEIFLSKYSIEKAVEKTPLGFFYPFGKYDDACAKIVKQHYPFSFVLGNTLNRKNKNHGIYRIDMTRADYTLPKLIHSSQYIKNWLIDKCGQAYLRWRPRKERIDFQKNYR</sequence>
<dbReference type="Pfam" id="PF01522">
    <property type="entry name" value="Polysacc_deac_1"/>
    <property type="match status" value="1"/>
</dbReference>
<protein>
    <submittedName>
        <fullName evidence="4">Outer membrane N-deacetylase,poly-beta-1,6-N-acetyl-D-glucosamine N-deacetylase PgaB,Polysaccharide deacetylase</fullName>
    </submittedName>
</protein>
<dbReference type="Proteomes" id="UP000258476">
    <property type="component" value="Chromosome"/>
</dbReference>
<organism evidence="4 5">
    <name type="scientific">Chlamydia poikilotherma</name>
    <dbReference type="NCBI Taxonomy" id="1967783"/>
    <lineage>
        <taxon>Bacteria</taxon>
        <taxon>Pseudomonadati</taxon>
        <taxon>Chlamydiota</taxon>
        <taxon>Chlamydiia</taxon>
        <taxon>Chlamydiales</taxon>
        <taxon>Chlamydiaceae</taxon>
        <taxon>Chlamydia/Chlamydophila group</taxon>
        <taxon>Chlamydia</taxon>
    </lineage>
</organism>
<evidence type="ECO:0000256" key="1">
    <source>
        <dbReference type="ARBA" id="ARBA00004613"/>
    </source>
</evidence>
<dbReference type="KEGG" id="chla:C834K_0061"/>
<feature type="domain" description="NodB homology" evidence="3">
    <location>
        <begin position="44"/>
        <end position="189"/>
    </location>
</feature>
<dbReference type="OrthoDB" id="9776235at2"/>